<dbReference type="AlphaFoldDB" id="A0A9Q8WN97"/>
<evidence type="ECO:0000313" key="1">
    <source>
        <dbReference type="EMBL" id="UQC89619.1"/>
    </source>
</evidence>
<dbReference type="GeneID" id="73349084"/>
<name>A0A9Q8WN97_9PEZI</name>
<dbReference type="RefSeq" id="XP_049151220.1">
    <property type="nucleotide sequence ID" value="XM_049294074.1"/>
</dbReference>
<reference evidence="1" key="1">
    <citation type="journal article" date="2021" name="Mol. Plant Microbe Interact.">
        <title>Complete Genome Sequence of the Plant-Pathogenic Fungus Colletotrichum lupini.</title>
        <authorList>
            <person name="Baroncelli R."/>
            <person name="Pensec F."/>
            <person name="Da Lio D."/>
            <person name="Boufleur T."/>
            <person name="Vicente I."/>
            <person name="Sarrocco S."/>
            <person name="Picot A."/>
            <person name="Baraldi E."/>
            <person name="Sukno S."/>
            <person name="Thon M."/>
            <person name="Le Floch G."/>
        </authorList>
    </citation>
    <scope>NUCLEOTIDE SEQUENCE</scope>
    <source>
        <strain evidence="1">IMI 504893</strain>
    </source>
</reference>
<dbReference type="KEGG" id="clup:CLUP02_15150"/>
<evidence type="ECO:0000313" key="2">
    <source>
        <dbReference type="Proteomes" id="UP000830671"/>
    </source>
</evidence>
<proteinExistence type="predicted"/>
<protein>
    <submittedName>
        <fullName evidence="1">Uncharacterized protein</fullName>
    </submittedName>
</protein>
<dbReference type="EMBL" id="CP019480">
    <property type="protein sequence ID" value="UQC89619.1"/>
    <property type="molecule type" value="Genomic_DNA"/>
</dbReference>
<gene>
    <name evidence="1" type="ORF">CLUP02_15150</name>
</gene>
<dbReference type="Proteomes" id="UP000830671">
    <property type="component" value="Chromosome 8"/>
</dbReference>
<organism evidence="1 2">
    <name type="scientific">Colletotrichum lupini</name>
    <dbReference type="NCBI Taxonomy" id="145971"/>
    <lineage>
        <taxon>Eukaryota</taxon>
        <taxon>Fungi</taxon>
        <taxon>Dikarya</taxon>
        <taxon>Ascomycota</taxon>
        <taxon>Pezizomycotina</taxon>
        <taxon>Sordariomycetes</taxon>
        <taxon>Hypocreomycetidae</taxon>
        <taxon>Glomerellales</taxon>
        <taxon>Glomerellaceae</taxon>
        <taxon>Colletotrichum</taxon>
        <taxon>Colletotrichum acutatum species complex</taxon>
    </lineage>
</organism>
<keyword evidence="2" id="KW-1185">Reference proteome</keyword>
<sequence length="260" mass="29199">MAYGSQLGTKSLPNGTRELQKSRMKINGNGRWLILLNSYQKTVMFGSATWRIRTTPNESDNGSLAHILATPGGGKLLGITTNQEKPDFDSRGPGEESQMLDWQSQSVFTKERNMIVPLSLERESHSPYHERLSSKSLARKQKGQRCLASYQNLPSQGLEGSQRRGAWGPRPQMNPRLHIVLYFVRFPILSHEISKEALPLWLVKSTPTTWLYYSPMLTSTYTTTYEQGTKVIKGIKDGISTEDHHCAYVSLGEKVLASTP</sequence>
<accession>A0A9Q8WN97</accession>